<keyword evidence="2" id="KW-1185">Reference proteome</keyword>
<organism evidence="1 2">
    <name type="scientific">Erpetoichthys calabaricus</name>
    <name type="common">Rope fish</name>
    <name type="synonym">Calamoichthys calabaricus</name>
    <dbReference type="NCBI Taxonomy" id="27687"/>
    <lineage>
        <taxon>Eukaryota</taxon>
        <taxon>Metazoa</taxon>
        <taxon>Chordata</taxon>
        <taxon>Craniata</taxon>
        <taxon>Vertebrata</taxon>
        <taxon>Euteleostomi</taxon>
        <taxon>Actinopterygii</taxon>
        <taxon>Polypteriformes</taxon>
        <taxon>Polypteridae</taxon>
        <taxon>Erpetoichthys</taxon>
    </lineage>
</organism>
<reference evidence="1" key="2">
    <citation type="submission" date="2025-08" db="UniProtKB">
        <authorList>
            <consortium name="Ensembl"/>
        </authorList>
    </citation>
    <scope>IDENTIFICATION</scope>
</reference>
<accession>A0A8C4XC74</accession>
<dbReference type="AlphaFoldDB" id="A0A8C4XC74"/>
<dbReference type="Ensembl" id="ENSECRT00000020663.1">
    <property type="protein sequence ID" value="ENSECRP00000020226.1"/>
    <property type="gene ID" value="ENSECRG00000013599.1"/>
</dbReference>
<proteinExistence type="predicted"/>
<dbReference type="Proteomes" id="UP000694620">
    <property type="component" value="Chromosome 13"/>
</dbReference>
<reference evidence="1" key="3">
    <citation type="submission" date="2025-09" db="UniProtKB">
        <authorList>
            <consortium name="Ensembl"/>
        </authorList>
    </citation>
    <scope>IDENTIFICATION</scope>
</reference>
<name>A0A8C4XC74_ERPCA</name>
<protein>
    <recommendedName>
        <fullName evidence="3">THAP-type domain-containing protein</fullName>
    </recommendedName>
</protein>
<sequence length="95" mass="10885">MVIQNNSGITCSVSLCSISNEKQSYRIFHIIKIYEGPDNVICCGTMYVCSQHFKSDVYMKLKERGAISTIHCWLTNRKQDYQSTCHFQILGKGKI</sequence>
<evidence type="ECO:0000313" key="1">
    <source>
        <dbReference type="Ensembl" id="ENSECRP00000020226.1"/>
    </source>
</evidence>
<reference evidence="1" key="1">
    <citation type="submission" date="2021-06" db="EMBL/GenBank/DDBJ databases">
        <authorList>
            <consortium name="Wellcome Sanger Institute Data Sharing"/>
        </authorList>
    </citation>
    <scope>NUCLEOTIDE SEQUENCE [LARGE SCALE GENOMIC DNA]</scope>
</reference>
<evidence type="ECO:0008006" key="3">
    <source>
        <dbReference type="Google" id="ProtNLM"/>
    </source>
</evidence>
<evidence type="ECO:0000313" key="2">
    <source>
        <dbReference type="Proteomes" id="UP000694620"/>
    </source>
</evidence>